<evidence type="ECO:0008006" key="5">
    <source>
        <dbReference type="Google" id="ProtNLM"/>
    </source>
</evidence>
<reference evidence="3 4" key="1">
    <citation type="journal article" date="2019" name="Nat. Ecol. Evol.">
        <title>Megaphylogeny resolves global patterns of mushroom evolution.</title>
        <authorList>
            <person name="Varga T."/>
            <person name="Krizsan K."/>
            <person name="Foldi C."/>
            <person name="Dima B."/>
            <person name="Sanchez-Garcia M."/>
            <person name="Sanchez-Ramirez S."/>
            <person name="Szollosi G.J."/>
            <person name="Szarkandi J.G."/>
            <person name="Papp V."/>
            <person name="Albert L."/>
            <person name="Andreopoulos W."/>
            <person name="Angelini C."/>
            <person name="Antonin V."/>
            <person name="Barry K.W."/>
            <person name="Bougher N.L."/>
            <person name="Buchanan P."/>
            <person name="Buyck B."/>
            <person name="Bense V."/>
            <person name="Catcheside P."/>
            <person name="Chovatia M."/>
            <person name="Cooper J."/>
            <person name="Damon W."/>
            <person name="Desjardin D."/>
            <person name="Finy P."/>
            <person name="Geml J."/>
            <person name="Haridas S."/>
            <person name="Hughes K."/>
            <person name="Justo A."/>
            <person name="Karasinski D."/>
            <person name="Kautmanova I."/>
            <person name="Kiss B."/>
            <person name="Kocsube S."/>
            <person name="Kotiranta H."/>
            <person name="LaButti K.M."/>
            <person name="Lechner B.E."/>
            <person name="Liimatainen K."/>
            <person name="Lipzen A."/>
            <person name="Lukacs Z."/>
            <person name="Mihaltcheva S."/>
            <person name="Morgado L.N."/>
            <person name="Niskanen T."/>
            <person name="Noordeloos M.E."/>
            <person name="Ohm R.A."/>
            <person name="Ortiz-Santana B."/>
            <person name="Ovrebo C."/>
            <person name="Racz N."/>
            <person name="Riley R."/>
            <person name="Savchenko A."/>
            <person name="Shiryaev A."/>
            <person name="Soop K."/>
            <person name="Spirin V."/>
            <person name="Szebenyi C."/>
            <person name="Tomsovsky M."/>
            <person name="Tulloss R.E."/>
            <person name="Uehling J."/>
            <person name="Grigoriev I.V."/>
            <person name="Vagvolgyi C."/>
            <person name="Papp T."/>
            <person name="Martin F.M."/>
            <person name="Miettinen O."/>
            <person name="Hibbett D.S."/>
            <person name="Nagy L.G."/>
        </authorList>
    </citation>
    <scope>NUCLEOTIDE SEQUENCE [LARGE SCALE GENOMIC DNA]</scope>
    <source>
        <strain evidence="3 4">CBS 166.37</strain>
    </source>
</reference>
<protein>
    <recommendedName>
        <fullName evidence="5">MARVEL domain-containing protein</fullName>
    </recommendedName>
</protein>
<organism evidence="3 4">
    <name type="scientific">Crucibulum laeve</name>
    <dbReference type="NCBI Taxonomy" id="68775"/>
    <lineage>
        <taxon>Eukaryota</taxon>
        <taxon>Fungi</taxon>
        <taxon>Dikarya</taxon>
        <taxon>Basidiomycota</taxon>
        <taxon>Agaricomycotina</taxon>
        <taxon>Agaricomycetes</taxon>
        <taxon>Agaricomycetidae</taxon>
        <taxon>Agaricales</taxon>
        <taxon>Agaricineae</taxon>
        <taxon>Nidulariaceae</taxon>
        <taxon>Crucibulum</taxon>
    </lineage>
</organism>
<feature type="transmembrane region" description="Helical" evidence="2">
    <location>
        <begin position="135"/>
        <end position="155"/>
    </location>
</feature>
<sequence>MAFSHSLPMIRLAVLSAVTILSLIVLALCAHLLSFTNKFLGAGTYFTFSALGLATALLSLLTLPVMIFIDFKRNGAFTSLIAVELGWLGFLWVMWLATAGTTASSNAPGTSCSNFIISEVKTACSELQAVEAFAFLSWIALFFYFISLLVFSAVASSKGNGRVWFGTVKETDFNADSVHNHGEKAGVSVNQVPMTVTPAAQYTGQPQYPPQQGLGQPAQVHPSYPQV</sequence>
<feature type="region of interest" description="Disordered" evidence="1">
    <location>
        <begin position="201"/>
        <end position="227"/>
    </location>
</feature>
<evidence type="ECO:0000256" key="1">
    <source>
        <dbReference type="SAM" id="MobiDB-lite"/>
    </source>
</evidence>
<dbReference type="Proteomes" id="UP000308652">
    <property type="component" value="Unassembled WGS sequence"/>
</dbReference>
<dbReference type="STRING" id="68775.A0A5C3MDP4"/>
<feature type="transmembrane region" description="Helical" evidence="2">
    <location>
        <begin position="76"/>
        <end position="97"/>
    </location>
</feature>
<name>A0A5C3MDP4_9AGAR</name>
<dbReference type="EMBL" id="ML213591">
    <property type="protein sequence ID" value="TFK43037.1"/>
    <property type="molecule type" value="Genomic_DNA"/>
</dbReference>
<feature type="transmembrane region" description="Helical" evidence="2">
    <location>
        <begin position="45"/>
        <end position="69"/>
    </location>
</feature>
<gene>
    <name evidence="3" type="ORF">BDQ12DRAFT_162569</name>
</gene>
<dbReference type="AlphaFoldDB" id="A0A5C3MDP4"/>
<keyword evidence="4" id="KW-1185">Reference proteome</keyword>
<accession>A0A5C3MDP4</accession>
<feature type="transmembrane region" description="Helical" evidence="2">
    <location>
        <begin position="12"/>
        <end position="33"/>
    </location>
</feature>
<keyword evidence="2" id="KW-0472">Membrane</keyword>
<evidence type="ECO:0000256" key="2">
    <source>
        <dbReference type="SAM" id="Phobius"/>
    </source>
</evidence>
<keyword evidence="2" id="KW-1133">Transmembrane helix</keyword>
<feature type="compositionally biased region" description="Low complexity" evidence="1">
    <location>
        <begin position="201"/>
        <end position="219"/>
    </location>
</feature>
<proteinExistence type="predicted"/>
<evidence type="ECO:0000313" key="3">
    <source>
        <dbReference type="EMBL" id="TFK43037.1"/>
    </source>
</evidence>
<keyword evidence="2" id="KW-0812">Transmembrane</keyword>
<evidence type="ECO:0000313" key="4">
    <source>
        <dbReference type="Proteomes" id="UP000308652"/>
    </source>
</evidence>
<dbReference type="OrthoDB" id="3364107at2759"/>